<keyword evidence="4 7" id="KW-0704">Schiff base</keyword>
<dbReference type="Proteomes" id="UP000236173">
    <property type="component" value="Unassembled WGS sequence"/>
</dbReference>
<dbReference type="EC" id="4.1.2.4" evidence="7"/>
<feature type="active site" description="Proton donor/acceptor" evidence="7">
    <location>
        <position position="92"/>
    </location>
</feature>
<comment type="function">
    <text evidence="6 7">Catalyzes a reversible aldol reaction between acetaldehyde and D-glyceraldehyde 3-phosphate to generate 2-deoxy-D-ribose 5-phosphate.</text>
</comment>
<dbReference type="PANTHER" id="PTHR10889">
    <property type="entry name" value="DEOXYRIBOSE-PHOSPHATE ALDOLASE"/>
    <property type="match status" value="1"/>
</dbReference>
<evidence type="ECO:0000256" key="4">
    <source>
        <dbReference type="ARBA" id="ARBA00023270"/>
    </source>
</evidence>
<dbReference type="HAMAP" id="MF_00114">
    <property type="entry name" value="DeoC_type1"/>
    <property type="match status" value="1"/>
</dbReference>
<dbReference type="InterPro" id="IPR011343">
    <property type="entry name" value="DeoC"/>
</dbReference>
<organism evidence="8 9">
    <name type="scientific">Candidatus Fervidibacter japonicus</name>
    <dbReference type="NCBI Taxonomy" id="2035412"/>
    <lineage>
        <taxon>Bacteria</taxon>
        <taxon>Candidatus Fervidibacterota</taxon>
        <taxon>Candidatus Fervidibacter</taxon>
    </lineage>
</organism>
<proteinExistence type="inferred from homology"/>
<comment type="catalytic activity">
    <reaction evidence="5 7">
        <text>2-deoxy-D-ribose 5-phosphate = D-glyceraldehyde 3-phosphate + acetaldehyde</text>
        <dbReference type="Rhea" id="RHEA:12821"/>
        <dbReference type="ChEBI" id="CHEBI:15343"/>
        <dbReference type="ChEBI" id="CHEBI:59776"/>
        <dbReference type="ChEBI" id="CHEBI:62877"/>
        <dbReference type="EC" id="4.1.2.4"/>
    </reaction>
</comment>
<evidence type="ECO:0000256" key="5">
    <source>
        <dbReference type="ARBA" id="ARBA00048791"/>
    </source>
</evidence>
<evidence type="ECO:0000256" key="7">
    <source>
        <dbReference type="HAMAP-Rule" id="MF_00114"/>
    </source>
</evidence>
<dbReference type="GO" id="GO:0006018">
    <property type="term" value="P:2-deoxyribose 1-phosphate catabolic process"/>
    <property type="evidence" value="ECO:0007669"/>
    <property type="project" value="UniProtKB-UniRule"/>
</dbReference>
<dbReference type="SUPFAM" id="SSF51569">
    <property type="entry name" value="Aldolase"/>
    <property type="match status" value="1"/>
</dbReference>
<evidence type="ECO:0000256" key="6">
    <source>
        <dbReference type="ARBA" id="ARBA00056337"/>
    </source>
</evidence>
<comment type="caution">
    <text evidence="8">The sequence shown here is derived from an EMBL/GenBank/DDBJ whole genome shotgun (WGS) entry which is preliminary data.</text>
</comment>
<evidence type="ECO:0000256" key="1">
    <source>
        <dbReference type="ARBA" id="ARBA00010936"/>
    </source>
</evidence>
<feature type="active site" description="Proton donor/acceptor" evidence="7">
    <location>
        <position position="187"/>
    </location>
</feature>
<evidence type="ECO:0000313" key="9">
    <source>
        <dbReference type="Proteomes" id="UP000236173"/>
    </source>
</evidence>
<accession>A0A2H5XFW2</accession>
<dbReference type="GO" id="GO:0016052">
    <property type="term" value="P:carbohydrate catabolic process"/>
    <property type="evidence" value="ECO:0007669"/>
    <property type="project" value="TreeGrafter"/>
</dbReference>
<dbReference type="SMART" id="SM01133">
    <property type="entry name" value="DeoC"/>
    <property type="match status" value="1"/>
</dbReference>
<sequence length="224" mass="23659">MTRRAMAQRIDLAVLKPDATRDDVLKGCEQAKAWRLKALIVLPCWLEVIVRELEGSGVAPGVVIAFPFGAEATEVKTASAVWAVRSGAVELDMVMAIGRLKSGDEAYVRADIAAVVDAAKSLRNDVVIKVILETGFLTDNEKRRAAHLVEAAGADFVKTSTGFGPSGATVDDVRLLRQSVSERVGVKAAGGIRTYDQAKALLDAGATRLGTSSAATILAEAPEE</sequence>
<protein>
    <recommendedName>
        <fullName evidence="7">Deoxyribose-phosphate aldolase</fullName>
        <shortName evidence="7">DERA</shortName>
        <ecNumber evidence="7">4.1.2.4</ecNumber>
    </recommendedName>
    <alternativeName>
        <fullName evidence="7">2-deoxy-D-ribose 5-phosphate aldolase</fullName>
    </alternativeName>
    <alternativeName>
        <fullName evidence="7">Phosphodeoxyriboaldolase</fullName>
        <shortName evidence="7">Deoxyriboaldolase</shortName>
    </alternativeName>
</protein>
<name>A0A2H5XFW2_9BACT</name>
<dbReference type="GO" id="GO:0005737">
    <property type="term" value="C:cytoplasm"/>
    <property type="evidence" value="ECO:0007669"/>
    <property type="project" value="UniProtKB-SubCell"/>
</dbReference>
<evidence type="ECO:0000256" key="3">
    <source>
        <dbReference type="ARBA" id="ARBA00023239"/>
    </source>
</evidence>
<dbReference type="Pfam" id="PF01791">
    <property type="entry name" value="DeoC"/>
    <property type="match status" value="1"/>
</dbReference>
<dbReference type="GO" id="GO:0004139">
    <property type="term" value="F:deoxyribose-phosphate aldolase activity"/>
    <property type="evidence" value="ECO:0007669"/>
    <property type="project" value="UniProtKB-UniRule"/>
</dbReference>
<dbReference type="CDD" id="cd00959">
    <property type="entry name" value="DeoC"/>
    <property type="match status" value="1"/>
</dbReference>
<feature type="active site" description="Schiff-base intermediate with acetaldehyde" evidence="7">
    <location>
        <position position="158"/>
    </location>
</feature>
<dbReference type="InterPro" id="IPR013785">
    <property type="entry name" value="Aldolase_TIM"/>
</dbReference>
<keyword evidence="3 7" id="KW-0456">Lyase</keyword>
<dbReference type="AlphaFoldDB" id="A0A2H5XFW2"/>
<dbReference type="InterPro" id="IPR028581">
    <property type="entry name" value="DeoC_typeI"/>
</dbReference>
<dbReference type="Gene3D" id="3.20.20.70">
    <property type="entry name" value="Aldolase class I"/>
    <property type="match status" value="1"/>
</dbReference>
<keyword evidence="2 7" id="KW-0963">Cytoplasm</keyword>
<dbReference type="PANTHER" id="PTHR10889:SF1">
    <property type="entry name" value="DEOXYRIBOSE-PHOSPHATE ALDOLASE"/>
    <property type="match status" value="1"/>
</dbReference>
<dbReference type="FunFam" id="3.20.20.70:FF:000044">
    <property type="entry name" value="Deoxyribose-phosphate aldolase"/>
    <property type="match status" value="1"/>
</dbReference>
<evidence type="ECO:0000313" key="8">
    <source>
        <dbReference type="EMBL" id="GBD00038.1"/>
    </source>
</evidence>
<comment type="pathway">
    <text evidence="7">Carbohydrate degradation; 2-deoxy-D-ribose 1-phosphate degradation; D-glyceraldehyde 3-phosphate and acetaldehyde from 2-deoxy-alpha-D-ribose 1-phosphate: step 2/2.</text>
</comment>
<reference evidence="9" key="1">
    <citation type="submission" date="2017-09" db="EMBL/GenBank/DDBJ databases">
        <title>Metaegenomics of thermophilic ammonia-oxidizing enrichment culture.</title>
        <authorList>
            <person name="Kato S."/>
            <person name="Suzuki K."/>
        </authorList>
    </citation>
    <scope>NUCLEOTIDE SEQUENCE [LARGE SCALE GENOMIC DNA]</scope>
</reference>
<evidence type="ECO:0000256" key="2">
    <source>
        <dbReference type="ARBA" id="ARBA00022490"/>
    </source>
</evidence>
<comment type="similarity">
    <text evidence="1 7">Belongs to the DeoC/FbaB aldolase family. DeoC type 1 subfamily.</text>
</comment>
<dbReference type="NCBIfam" id="TIGR00126">
    <property type="entry name" value="deoC"/>
    <property type="match status" value="1"/>
</dbReference>
<dbReference type="UniPathway" id="UPA00002">
    <property type="reaction ID" value="UER00468"/>
</dbReference>
<dbReference type="PIRSF" id="PIRSF001357">
    <property type="entry name" value="DeoC"/>
    <property type="match status" value="1"/>
</dbReference>
<comment type="subcellular location">
    <subcellularLocation>
        <location evidence="7">Cytoplasm</location>
    </subcellularLocation>
</comment>
<dbReference type="InterPro" id="IPR002915">
    <property type="entry name" value="DeoC/FbaB/LacD_aldolase"/>
</dbReference>
<dbReference type="EMBL" id="BEHT01000048">
    <property type="protein sequence ID" value="GBD00038.1"/>
    <property type="molecule type" value="Genomic_DNA"/>
</dbReference>
<gene>
    <name evidence="7 8" type="primary">deoC</name>
    <name evidence="8" type="ORF">HRbin17_02572</name>
</gene>
<dbReference type="GO" id="GO:0009264">
    <property type="term" value="P:deoxyribonucleotide catabolic process"/>
    <property type="evidence" value="ECO:0007669"/>
    <property type="project" value="UniProtKB-UniRule"/>
</dbReference>